<evidence type="ECO:0000256" key="4">
    <source>
        <dbReference type="ARBA" id="ARBA00022722"/>
    </source>
</evidence>
<organism evidence="9">
    <name type="scientific">Tanacetum cinerariifolium</name>
    <name type="common">Dalmatian daisy</name>
    <name type="synonym">Chrysanthemum cinerariifolium</name>
    <dbReference type="NCBI Taxonomy" id="118510"/>
    <lineage>
        <taxon>Eukaryota</taxon>
        <taxon>Viridiplantae</taxon>
        <taxon>Streptophyta</taxon>
        <taxon>Embryophyta</taxon>
        <taxon>Tracheophyta</taxon>
        <taxon>Spermatophyta</taxon>
        <taxon>Magnoliopsida</taxon>
        <taxon>eudicotyledons</taxon>
        <taxon>Gunneridae</taxon>
        <taxon>Pentapetalae</taxon>
        <taxon>asterids</taxon>
        <taxon>campanulids</taxon>
        <taxon>Asterales</taxon>
        <taxon>Asteraceae</taxon>
        <taxon>Asteroideae</taxon>
        <taxon>Anthemideae</taxon>
        <taxon>Anthemidinae</taxon>
        <taxon>Tanacetum</taxon>
    </lineage>
</organism>
<protein>
    <recommendedName>
        <fullName evidence="8">Reverse transcriptase domain-containing protein</fullName>
    </recommendedName>
</protein>
<keyword evidence="1" id="KW-0645">Protease</keyword>
<dbReference type="Gene3D" id="3.30.70.270">
    <property type="match status" value="1"/>
</dbReference>
<gene>
    <name evidence="9" type="ORF">Tci_045435</name>
</gene>
<dbReference type="GO" id="GO:0003964">
    <property type="term" value="F:RNA-directed DNA polymerase activity"/>
    <property type="evidence" value="ECO:0007669"/>
    <property type="project" value="UniProtKB-KW"/>
</dbReference>
<dbReference type="Pfam" id="PF08284">
    <property type="entry name" value="RVP_2"/>
    <property type="match status" value="1"/>
</dbReference>
<comment type="caution">
    <text evidence="9">The sequence shown here is derived from an EMBL/GenBank/DDBJ whole genome shotgun (WGS) entry which is preliminary data.</text>
</comment>
<dbReference type="GO" id="GO:0004519">
    <property type="term" value="F:endonuclease activity"/>
    <property type="evidence" value="ECO:0007669"/>
    <property type="project" value="UniProtKB-KW"/>
</dbReference>
<evidence type="ECO:0000256" key="5">
    <source>
        <dbReference type="ARBA" id="ARBA00022759"/>
    </source>
</evidence>
<keyword evidence="6" id="KW-0378">Hydrolase</keyword>
<dbReference type="AlphaFoldDB" id="A0A6L2MJP0"/>
<evidence type="ECO:0000256" key="2">
    <source>
        <dbReference type="ARBA" id="ARBA00022679"/>
    </source>
</evidence>
<dbReference type="InterPro" id="IPR043502">
    <property type="entry name" value="DNA/RNA_pol_sf"/>
</dbReference>
<feature type="domain" description="Reverse transcriptase" evidence="8">
    <location>
        <begin position="219"/>
        <end position="299"/>
    </location>
</feature>
<keyword evidence="7" id="KW-0695">RNA-directed DNA polymerase</keyword>
<evidence type="ECO:0000256" key="6">
    <source>
        <dbReference type="ARBA" id="ARBA00022801"/>
    </source>
</evidence>
<evidence type="ECO:0000256" key="7">
    <source>
        <dbReference type="ARBA" id="ARBA00022918"/>
    </source>
</evidence>
<accession>A0A6L2MJP0</accession>
<dbReference type="InterPro" id="IPR053134">
    <property type="entry name" value="RNA-dir_DNA_polymerase"/>
</dbReference>
<dbReference type="GO" id="GO:0006508">
    <property type="term" value="P:proteolysis"/>
    <property type="evidence" value="ECO:0007669"/>
    <property type="project" value="UniProtKB-KW"/>
</dbReference>
<evidence type="ECO:0000313" key="9">
    <source>
        <dbReference type="EMBL" id="GEU73457.1"/>
    </source>
</evidence>
<dbReference type="InterPro" id="IPR000477">
    <property type="entry name" value="RT_dom"/>
</dbReference>
<dbReference type="GO" id="GO:0008233">
    <property type="term" value="F:peptidase activity"/>
    <property type="evidence" value="ECO:0007669"/>
    <property type="project" value="UniProtKB-KW"/>
</dbReference>
<dbReference type="SUPFAM" id="SSF56672">
    <property type="entry name" value="DNA/RNA polymerases"/>
    <property type="match status" value="1"/>
</dbReference>
<reference evidence="9" key="1">
    <citation type="journal article" date="2019" name="Sci. Rep.">
        <title>Draft genome of Tanacetum cinerariifolium, the natural source of mosquito coil.</title>
        <authorList>
            <person name="Yamashiro T."/>
            <person name="Shiraishi A."/>
            <person name="Satake H."/>
            <person name="Nakayama K."/>
        </authorList>
    </citation>
    <scope>NUCLEOTIDE SEQUENCE</scope>
</reference>
<dbReference type="PANTHER" id="PTHR24559:SF427">
    <property type="entry name" value="RNA-DIRECTED DNA POLYMERASE"/>
    <property type="match status" value="1"/>
</dbReference>
<dbReference type="PANTHER" id="PTHR24559">
    <property type="entry name" value="TRANSPOSON TY3-I GAG-POL POLYPROTEIN"/>
    <property type="match status" value="1"/>
</dbReference>
<dbReference type="InterPro" id="IPR043128">
    <property type="entry name" value="Rev_trsase/Diguanyl_cyclase"/>
</dbReference>
<dbReference type="EMBL" id="BKCJ010006692">
    <property type="protein sequence ID" value="GEU73457.1"/>
    <property type="molecule type" value="Genomic_DNA"/>
</dbReference>
<dbReference type="FunFam" id="3.10.10.10:FF:000007">
    <property type="entry name" value="Retrovirus-related Pol polyprotein from transposon 17.6-like Protein"/>
    <property type="match status" value="1"/>
</dbReference>
<name>A0A6L2MJP0_TANCI</name>
<keyword evidence="2" id="KW-0808">Transferase</keyword>
<evidence type="ECO:0000256" key="1">
    <source>
        <dbReference type="ARBA" id="ARBA00022670"/>
    </source>
</evidence>
<dbReference type="Gene3D" id="3.10.10.10">
    <property type="entry name" value="HIV Type 1 Reverse Transcriptase, subunit A, domain 1"/>
    <property type="match status" value="2"/>
</dbReference>
<evidence type="ECO:0000256" key="3">
    <source>
        <dbReference type="ARBA" id="ARBA00022695"/>
    </source>
</evidence>
<keyword evidence="5" id="KW-0255">Endonuclease</keyword>
<proteinExistence type="predicted"/>
<dbReference type="Pfam" id="PF00078">
    <property type="entry name" value="RVT_1"/>
    <property type="match status" value="1"/>
</dbReference>
<keyword evidence="3" id="KW-0548">Nucleotidyltransferase</keyword>
<keyword evidence="4" id="KW-0540">Nuclease</keyword>
<sequence length="375" mass="43368">MFMLDIEPISHILKNNRDDHEVYLEKTIENTDTLSGLVKCARKQNPSEPLLESACIFTKHVQELLVYVSKICLSLMKPSKKLVVVTPMNKDKKVRFVKPVKSLSSSIKQTKSLQPKDSNKPLLTSIGVKTTISVSGSKPSGSTKNNSFDVVIGMNWLSKHRAKIICDKKVVDIPIDDETFIIRRAAPVARTPYRMAPSEMQELSDQLQEFEDRGFIRPSYHQLRVRDEDIPKTAFRTRYGHYEFQVMPFGLTNAPVIFMDLMNHMCKPYLDKFMIVFIDDILIYSRKKEDHANHLKKELNIRQRHWLELLADYDCEIRYHLEKENGMADALSRKERIKPLQVRSCVMTIHPKLPSQILKAQTMAIKEENIKAKNL</sequence>
<dbReference type="CDD" id="cd01647">
    <property type="entry name" value="RT_LTR"/>
    <property type="match status" value="1"/>
</dbReference>
<evidence type="ECO:0000259" key="8">
    <source>
        <dbReference type="Pfam" id="PF00078"/>
    </source>
</evidence>